<evidence type="ECO:0000256" key="1">
    <source>
        <dbReference type="ARBA" id="ARBA00009437"/>
    </source>
</evidence>
<dbReference type="PANTHER" id="PTHR30126">
    <property type="entry name" value="HTH-TYPE TRANSCRIPTIONAL REGULATOR"/>
    <property type="match status" value="1"/>
</dbReference>
<evidence type="ECO:0000256" key="4">
    <source>
        <dbReference type="ARBA" id="ARBA00023163"/>
    </source>
</evidence>
<dbReference type="PANTHER" id="PTHR30126:SF40">
    <property type="entry name" value="HTH-TYPE TRANSCRIPTIONAL REGULATOR GLTR"/>
    <property type="match status" value="1"/>
</dbReference>
<evidence type="ECO:0000256" key="2">
    <source>
        <dbReference type="ARBA" id="ARBA00023015"/>
    </source>
</evidence>
<evidence type="ECO:0000313" key="7">
    <source>
        <dbReference type="Proteomes" id="UP000886757"/>
    </source>
</evidence>
<dbReference type="InterPro" id="IPR005119">
    <property type="entry name" value="LysR_subst-bd"/>
</dbReference>
<dbReference type="InterPro" id="IPR036390">
    <property type="entry name" value="WH_DNA-bd_sf"/>
</dbReference>
<dbReference type="SUPFAM" id="SSF46785">
    <property type="entry name" value="Winged helix' DNA-binding domain"/>
    <property type="match status" value="1"/>
</dbReference>
<keyword evidence="2" id="KW-0805">Transcription regulation</keyword>
<keyword evidence="4" id="KW-0804">Transcription</keyword>
<dbReference type="GO" id="GO:0000976">
    <property type="term" value="F:transcription cis-regulatory region binding"/>
    <property type="evidence" value="ECO:0007669"/>
    <property type="project" value="TreeGrafter"/>
</dbReference>
<dbReference type="EMBL" id="DVGK01000052">
    <property type="protein sequence ID" value="HIR13124.1"/>
    <property type="molecule type" value="Genomic_DNA"/>
</dbReference>
<feature type="domain" description="HTH lysR-type" evidence="5">
    <location>
        <begin position="1"/>
        <end position="58"/>
    </location>
</feature>
<dbReference type="AlphaFoldDB" id="A0A9D1D8M6"/>
<dbReference type="PROSITE" id="PS50931">
    <property type="entry name" value="HTH_LYSR"/>
    <property type="match status" value="1"/>
</dbReference>
<sequence>MTIRHLRIFVHVAETGSMSAAAKQCFLSQPTVSQAIRELEDHYNIKLFDRLSKKLYITEAGRQLLLYAKKALSQFDILETNMEEFHAQDHIRIGATITVGACLLSSILNDLVALQPSLRTYACVANTSLIERKLLDSELDVALVEGIITSPDLRAIPVAEDFLVLAMAMDHPLASKREVHIQELEQYDLVIREKGSGTRKLFEDYLNRHQISCRIAWEATCLDAIKSAILFNSCVSPISVRLVEQEAKSGKIHVIRNLRSDWDRRFYLVYHKDKYFSEPMHLLTDIMHKYQRPEFLDFLNTGTILD</sequence>
<name>A0A9D1D8M6_9FIRM</name>
<evidence type="ECO:0000259" key="5">
    <source>
        <dbReference type="PROSITE" id="PS50931"/>
    </source>
</evidence>
<evidence type="ECO:0000313" key="6">
    <source>
        <dbReference type="EMBL" id="HIR13124.1"/>
    </source>
</evidence>
<accession>A0A9D1D8M6</accession>
<dbReference type="SUPFAM" id="SSF53850">
    <property type="entry name" value="Periplasmic binding protein-like II"/>
    <property type="match status" value="1"/>
</dbReference>
<dbReference type="PRINTS" id="PR00039">
    <property type="entry name" value="HTHLYSR"/>
</dbReference>
<keyword evidence="3" id="KW-0238">DNA-binding</keyword>
<organism evidence="6 7">
    <name type="scientific">Candidatus Choladousia intestinavium</name>
    <dbReference type="NCBI Taxonomy" id="2840727"/>
    <lineage>
        <taxon>Bacteria</taxon>
        <taxon>Bacillati</taxon>
        <taxon>Bacillota</taxon>
        <taxon>Clostridia</taxon>
        <taxon>Lachnospirales</taxon>
        <taxon>Lachnospiraceae</taxon>
        <taxon>Lachnospiraceae incertae sedis</taxon>
        <taxon>Candidatus Choladousia</taxon>
    </lineage>
</organism>
<protein>
    <submittedName>
        <fullName evidence="6">LysR family transcriptional regulator</fullName>
    </submittedName>
</protein>
<reference evidence="6" key="2">
    <citation type="journal article" date="2021" name="PeerJ">
        <title>Extensive microbial diversity within the chicken gut microbiome revealed by metagenomics and culture.</title>
        <authorList>
            <person name="Gilroy R."/>
            <person name="Ravi A."/>
            <person name="Getino M."/>
            <person name="Pursley I."/>
            <person name="Horton D.L."/>
            <person name="Alikhan N.F."/>
            <person name="Baker D."/>
            <person name="Gharbi K."/>
            <person name="Hall N."/>
            <person name="Watson M."/>
            <person name="Adriaenssens E.M."/>
            <person name="Foster-Nyarko E."/>
            <person name="Jarju S."/>
            <person name="Secka A."/>
            <person name="Antonio M."/>
            <person name="Oren A."/>
            <person name="Chaudhuri R.R."/>
            <person name="La Ragione R."/>
            <person name="Hildebrand F."/>
            <person name="Pallen M.J."/>
        </authorList>
    </citation>
    <scope>NUCLEOTIDE SEQUENCE</scope>
    <source>
        <strain evidence="6">ChiSjej4B22-8148</strain>
    </source>
</reference>
<dbReference type="FunFam" id="1.10.10.10:FF:000001">
    <property type="entry name" value="LysR family transcriptional regulator"/>
    <property type="match status" value="1"/>
</dbReference>
<gene>
    <name evidence="6" type="ORF">IAB31_04260</name>
</gene>
<reference evidence="6" key="1">
    <citation type="submission" date="2020-10" db="EMBL/GenBank/DDBJ databases">
        <authorList>
            <person name="Gilroy R."/>
        </authorList>
    </citation>
    <scope>NUCLEOTIDE SEQUENCE</scope>
    <source>
        <strain evidence="6">ChiSjej4B22-8148</strain>
    </source>
</reference>
<dbReference type="Gene3D" id="3.40.190.290">
    <property type="match status" value="1"/>
</dbReference>
<dbReference type="Proteomes" id="UP000886757">
    <property type="component" value="Unassembled WGS sequence"/>
</dbReference>
<evidence type="ECO:0000256" key="3">
    <source>
        <dbReference type="ARBA" id="ARBA00023125"/>
    </source>
</evidence>
<comment type="caution">
    <text evidence="6">The sequence shown here is derived from an EMBL/GenBank/DDBJ whole genome shotgun (WGS) entry which is preliminary data.</text>
</comment>
<dbReference type="Pfam" id="PF03466">
    <property type="entry name" value="LysR_substrate"/>
    <property type="match status" value="1"/>
</dbReference>
<proteinExistence type="inferred from homology"/>
<dbReference type="GO" id="GO:0003700">
    <property type="term" value="F:DNA-binding transcription factor activity"/>
    <property type="evidence" value="ECO:0007669"/>
    <property type="project" value="InterPro"/>
</dbReference>
<dbReference type="Pfam" id="PF00126">
    <property type="entry name" value="HTH_1"/>
    <property type="match status" value="1"/>
</dbReference>
<dbReference type="Gene3D" id="1.10.10.10">
    <property type="entry name" value="Winged helix-like DNA-binding domain superfamily/Winged helix DNA-binding domain"/>
    <property type="match status" value="1"/>
</dbReference>
<dbReference type="InterPro" id="IPR000847">
    <property type="entry name" value="LysR_HTH_N"/>
</dbReference>
<dbReference type="InterPro" id="IPR036388">
    <property type="entry name" value="WH-like_DNA-bd_sf"/>
</dbReference>
<comment type="similarity">
    <text evidence="1">Belongs to the LysR transcriptional regulatory family.</text>
</comment>